<evidence type="ECO:0000313" key="3">
    <source>
        <dbReference type="EMBL" id="KAI5413036.1"/>
    </source>
</evidence>
<dbReference type="AlphaFoldDB" id="A0A9D4X2N1"/>
<accession>A0A9D4X2N1</accession>
<feature type="compositionally biased region" description="Polar residues" evidence="2">
    <location>
        <begin position="250"/>
        <end position="265"/>
    </location>
</feature>
<feature type="region of interest" description="Disordered" evidence="2">
    <location>
        <begin position="518"/>
        <end position="551"/>
    </location>
</feature>
<feature type="compositionally biased region" description="Basic and acidic residues" evidence="2">
    <location>
        <begin position="533"/>
        <end position="544"/>
    </location>
</feature>
<evidence type="ECO:0000256" key="1">
    <source>
        <dbReference type="SAM" id="Coils"/>
    </source>
</evidence>
<dbReference type="GO" id="GO:0009631">
    <property type="term" value="P:cold acclimation"/>
    <property type="evidence" value="ECO:0007669"/>
    <property type="project" value="TreeGrafter"/>
</dbReference>
<feature type="region of interest" description="Disordered" evidence="2">
    <location>
        <begin position="242"/>
        <end position="265"/>
    </location>
</feature>
<evidence type="ECO:0000313" key="4">
    <source>
        <dbReference type="Proteomes" id="UP001058974"/>
    </source>
</evidence>
<dbReference type="EMBL" id="JAMSHJ010000005">
    <property type="protein sequence ID" value="KAI5413036.1"/>
    <property type="molecule type" value="Genomic_DNA"/>
</dbReference>
<feature type="region of interest" description="Disordered" evidence="2">
    <location>
        <begin position="1"/>
        <end position="26"/>
    </location>
</feature>
<dbReference type="PANTHER" id="PTHR47877">
    <property type="entry name" value="LATE EMBRYOGENESIS ABUNDANT DOMAIN-CONTAINING PROTEIN / LEA DOMAIN-CONTAINING PROTEIN"/>
    <property type="match status" value="1"/>
</dbReference>
<organism evidence="3 4">
    <name type="scientific">Pisum sativum</name>
    <name type="common">Garden pea</name>
    <name type="synonym">Lathyrus oleraceus</name>
    <dbReference type="NCBI Taxonomy" id="3888"/>
    <lineage>
        <taxon>Eukaryota</taxon>
        <taxon>Viridiplantae</taxon>
        <taxon>Streptophyta</taxon>
        <taxon>Embryophyta</taxon>
        <taxon>Tracheophyta</taxon>
        <taxon>Spermatophyta</taxon>
        <taxon>Magnoliopsida</taxon>
        <taxon>eudicotyledons</taxon>
        <taxon>Gunneridae</taxon>
        <taxon>Pentapetalae</taxon>
        <taxon>rosids</taxon>
        <taxon>fabids</taxon>
        <taxon>Fabales</taxon>
        <taxon>Fabaceae</taxon>
        <taxon>Papilionoideae</taxon>
        <taxon>50 kb inversion clade</taxon>
        <taxon>NPAAA clade</taxon>
        <taxon>Hologalegina</taxon>
        <taxon>IRL clade</taxon>
        <taxon>Fabeae</taxon>
        <taxon>Lathyrus</taxon>
    </lineage>
</organism>
<feature type="compositionally biased region" description="Basic and acidic residues" evidence="2">
    <location>
        <begin position="1"/>
        <end position="20"/>
    </location>
</feature>
<dbReference type="GO" id="GO:0005829">
    <property type="term" value="C:cytosol"/>
    <property type="evidence" value="ECO:0007669"/>
    <property type="project" value="TreeGrafter"/>
</dbReference>
<feature type="coiled-coil region" evidence="1">
    <location>
        <begin position="141"/>
        <end position="203"/>
    </location>
</feature>
<dbReference type="Proteomes" id="UP001058974">
    <property type="component" value="Chromosome 5"/>
</dbReference>
<protein>
    <submittedName>
        <fullName evidence="3">Seed biotin-containing protein sbp65</fullName>
    </submittedName>
</protein>
<keyword evidence="1" id="KW-0175">Coiled coil</keyword>
<gene>
    <name evidence="3" type="ORF">KIW84_057597</name>
</gene>
<dbReference type="OrthoDB" id="1907061at2759"/>
<feature type="region of interest" description="Disordered" evidence="2">
    <location>
        <begin position="205"/>
        <end position="225"/>
    </location>
</feature>
<evidence type="ECO:0000256" key="2">
    <source>
        <dbReference type="SAM" id="MobiDB-lite"/>
    </source>
</evidence>
<reference evidence="3 4" key="1">
    <citation type="journal article" date="2022" name="Nat. Genet.">
        <title>Improved pea reference genome and pan-genome highlight genomic features and evolutionary characteristics.</title>
        <authorList>
            <person name="Yang T."/>
            <person name="Liu R."/>
            <person name="Luo Y."/>
            <person name="Hu S."/>
            <person name="Wang D."/>
            <person name="Wang C."/>
            <person name="Pandey M.K."/>
            <person name="Ge S."/>
            <person name="Xu Q."/>
            <person name="Li N."/>
            <person name="Li G."/>
            <person name="Huang Y."/>
            <person name="Saxena R.K."/>
            <person name="Ji Y."/>
            <person name="Li M."/>
            <person name="Yan X."/>
            <person name="He Y."/>
            <person name="Liu Y."/>
            <person name="Wang X."/>
            <person name="Xiang C."/>
            <person name="Varshney R.K."/>
            <person name="Ding H."/>
            <person name="Gao S."/>
            <person name="Zong X."/>
        </authorList>
    </citation>
    <scope>NUCLEOTIDE SEQUENCE [LARGE SCALE GENOMIC DNA]</scope>
    <source>
        <strain evidence="3 4">cv. Zhongwan 6</strain>
    </source>
</reference>
<sequence length="551" mass="59497">MASEQLSRRENITTERKIQNAEDNVPQRTTHFELRETHELGPNFQSLPRNENQAYLDRGARVPLSANVSESYLDRARVPLNANVPEHRVREKQDFGGVRDMGKFQMESKGGNKSLAEDRETLDTRSRMVTGTPHIKEALGKGQVVEERERARERAMEEEEKRLTMEEISKYRNQAQQSALEALSAAQEKYERAKQATNETLRNTTQAAQETGEAAQAKDATVEKTQQGYEVTGDTVSNAARTASEKAAQAKNTTLGKTQQGYEATRDTVSNAARTAAEYATPAAEKARCVAVQAKDVTLETGKTAAEKAKCAAEIAAKVAVDLKEKATVAGWTASHYATQLTVDGTRAAANAVEGAVGYVAPKASELAAKSVETVKGLAASAGETAKEFTARKKEESWREYEAKRASQLQEGEEILPSTGGIGKVLPSGERTQAQGTNLQEKVQGKGSDILGAVTETVSDIGSSMIKPIDNANTKVKEHGGTTITPKGQDAGGVLDAIGETIAEIAHTTKVIVVGEDDEVEKSMQKNIGSDSHSLDRAKHEGYRAPKNNVS</sequence>
<dbReference type="PANTHER" id="PTHR47877:SF3">
    <property type="entry name" value="LATE EMBRYOGENESIS ABUNDANT DOMAIN-CONTAINING PROTEIN _ LEA DOMAIN-CONTAINING PROTEIN"/>
    <property type="match status" value="1"/>
</dbReference>
<dbReference type="Gramene" id="Psat05G0759700-T1">
    <property type="protein sequence ID" value="KAI5413036.1"/>
    <property type="gene ID" value="KIW84_057597"/>
</dbReference>
<keyword evidence="4" id="KW-1185">Reference proteome</keyword>
<proteinExistence type="predicted"/>
<comment type="caution">
    <text evidence="3">The sequence shown here is derived from an EMBL/GenBank/DDBJ whole genome shotgun (WGS) entry which is preliminary data.</text>
</comment>
<name>A0A9D4X2N1_PEA</name>
<feature type="compositionally biased region" description="Low complexity" evidence="2">
    <location>
        <begin position="205"/>
        <end position="217"/>
    </location>
</feature>